<protein>
    <submittedName>
        <fullName evidence="2">DUF3108 domain-containing protein</fullName>
    </submittedName>
</protein>
<name>A0A348WL64_9GAMM</name>
<dbReference type="Proteomes" id="UP000262878">
    <property type="component" value="Unassembled WGS sequence"/>
</dbReference>
<sequence>MTKKLVTAMVLATASFASMAVWAEPVELAPYKAEYSITRGGSDYGDGQRYLTQTNAGEWQLYGHTDISWFILSDERTTESVFRVNEEQGFIPIDFQYKREGTGSDRAFHASFDAETHQAVNVESGKPIDINWQGALYDEGSVAEKLRLDVAAEREPLSYAVIDEEGHSKTYRFQRIGEETISTPYGQLDTIKVERVRDNNKRETYYWFAPEMNYLLVQLQQFKEGDEQATMALTGVTYPKSSED</sequence>
<dbReference type="Pfam" id="PF11306">
    <property type="entry name" value="DUF3108"/>
    <property type="match status" value="1"/>
</dbReference>
<keyword evidence="1" id="KW-0732">Signal</keyword>
<organism evidence="2 3">
    <name type="scientific">Idiomarina baltica</name>
    <dbReference type="NCBI Taxonomy" id="190892"/>
    <lineage>
        <taxon>Bacteria</taxon>
        <taxon>Pseudomonadati</taxon>
        <taxon>Pseudomonadota</taxon>
        <taxon>Gammaproteobacteria</taxon>
        <taxon>Alteromonadales</taxon>
        <taxon>Idiomarinaceae</taxon>
        <taxon>Idiomarina</taxon>
    </lineage>
</organism>
<dbReference type="STRING" id="314276.OS145_01807"/>
<comment type="caution">
    <text evidence="2">The sequence shown here is derived from an EMBL/GenBank/DDBJ whole genome shotgun (WGS) entry which is preliminary data.</text>
</comment>
<evidence type="ECO:0000256" key="1">
    <source>
        <dbReference type="SAM" id="SignalP"/>
    </source>
</evidence>
<evidence type="ECO:0000313" key="2">
    <source>
        <dbReference type="EMBL" id="HAR55276.1"/>
    </source>
</evidence>
<dbReference type="EMBL" id="DMUP01000015">
    <property type="protein sequence ID" value="HAR55276.1"/>
    <property type="molecule type" value="Genomic_DNA"/>
</dbReference>
<evidence type="ECO:0000313" key="3">
    <source>
        <dbReference type="Proteomes" id="UP000262878"/>
    </source>
</evidence>
<dbReference type="RefSeq" id="WP_286682699.1">
    <property type="nucleotide sequence ID" value="NZ_DAIRLQ010000027.1"/>
</dbReference>
<feature type="signal peptide" evidence="1">
    <location>
        <begin position="1"/>
        <end position="23"/>
    </location>
</feature>
<dbReference type="InterPro" id="IPR021457">
    <property type="entry name" value="DUF3108"/>
</dbReference>
<accession>A0A348WL64</accession>
<reference evidence="2 3" key="1">
    <citation type="journal article" date="2018" name="Nat. Biotechnol.">
        <title>A standardized bacterial taxonomy based on genome phylogeny substantially revises the tree of life.</title>
        <authorList>
            <person name="Parks D.H."/>
            <person name="Chuvochina M."/>
            <person name="Waite D.W."/>
            <person name="Rinke C."/>
            <person name="Skarshewski A."/>
            <person name="Chaumeil P.A."/>
            <person name="Hugenholtz P."/>
        </authorList>
    </citation>
    <scope>NUCLEOTIDE SEQUENCE [LARGE SCALE GENOMIC DNA]</scope>
    <source>
        <strain evidence="2">UBA9360</strain>
    </source>
</reference>
<gene>
    <name evidence="2" type="ORF">DCR58_00680</name>
</gene>
<dbReference type="AlphaFoldDB" id="A0A348WL64"/>
<proteinExistence type="predicted"/>
<feature type="chain" id="PRO_5016642551" evidence="1">
    <location>
        <begin position="24"/>
        <end position="244"/>
    </location>
</feature>